<sequence>MPAGDRAERKRAAIVRAAAEVFVEDGYAAGVDRIAAEAGVSKVTVYNHFGSKEALFVEVVTEALEDALGAAVARAEARLAASADLREALVLASRAWVEGLTAPKVAGLRRLVADEVRTFPELGAAWRRSGPDRAHPALAAAFRRLAAEGRLEMPDPELGATQLFALVLYPHLVQGSCGAEIGARTTEDLIRSGVEMFLAYYRYREPGAGTRPTPG</sequence>
<dbReference type="InterPro" id="IPR036271">
    <property type="entry name" value="Tet_transcr_reg_TetR-rel_C_sf"/>
</dbReference>
<keyword evidence="1" id="KW-0805">Transcription regulation</keyword>
<dbReference type="SUPFAM" id="SSF48498">
    <property type="entry name" value="Tetracyclin repressor-like, C-terminal domain"/>
    <property type="match status" value="1"/>
</dbReference>
<evidence type="ECO:0000256" key="3">
    <source>
        <dbReference type="ARBA" id="ARBA00023163"/>
    </source>
</evidence>
<dbReference type="Pfam" id="PF00440">
    <property type="entry name" value="TetR_N"/>
    <property type="match status" value="1"/>
</dbReference>
<dbReference type="InterPro" id="IPR001647">
    <property type="entry name" value="HTH_TetR"/>
</dbReference>
<dbReference type="PROSITE" id="PS50977">
    <property type="entry name" value="HTH_TETR_2"/>
    <property type="match status" value="1"/>
</dbReference>
<evidence type="ECO:0000259" key="5">
    <source>
        <dbReference type="PROSITE" id="PS50977"/>
    </source>
</evidence>
<proteinExistence type="predicted"/>
<dbReference type="InterPro" id="IPR039536">
    <property type="entry name" value="TetR_C_Proteobacteria"/>
</dbReference>
<dbReference type="PANTHER" id="PTHR30055:SF146">
    <property type="entry name" value="HTH-TYPE TRANSCRIPTIONAL DUAL REGULATOR CECR"/>
    <property type="match status" value="1"/>
</dbReference>
<dbReference type="Proteomes" id="UP000657385">
    <property type="component" value="Unassembled WGS sequence"/>
</dbReference>
<feature type="domain" description="HTH tetR-type" evidence="5">
    <location>
        <begin position="8"/>
        <end position="67"/>
    </location>
</feature>
<gene>
    <name evidence="6" type="ORF">I2501_14750</name>
</gene>
<evidence type="ECO:0000313" key="7">
    <source>
        <dbReference type="Proteomes" id="UP000657385"/>
    </source>
</evidence>
<dbReference type="PRINTS" id="PR00455">
    <property type="entry name" value="HTHTETR"/>
</dbReference>
<dbReference type="RefSeq" id="WP_196194436.1">
    <property type="nucleotide sequence ID" value="NZ_JADPRT010000005.1"/>
</dbReference>
<evidence type="ECO:0000256" key="4">
    <source>
        <dbReference type="PROSITE-ProRule" id="PRU00335"/>
    </source>
</evidence>
<comment type="caution">
    <text evidence="6">The sequence shown here is derived from an EMBL/GenBank/DDBJ whole genome shotgun (WGS) entry which is preliminary data.</text>
</comment>
<dbReference type="GO" id="GO:0003700">
    <property type="term" value="F:DNA-binding transcription factor activity"/>
    <property type="evidence" value="ECO:0007669"/>
    <property type="project" value="TreeGrafter"/>
</dbReference>
<accession>A0A931B2W1</accession>
<dbReference type="GO" id="GO:0000976">
    <property type="term" value="F:transcription cis-regulatory region binding"/>
    <property type="evidence" value="ECO:0007669"/>
    <property type="project" value="TreeGrafter"/>
</dbReference>
<reference evidence="6" key="1">
    <citation type="submission" date="2020-11" db="EMBL/GenBank/DDBJ databases">
        <title>Isolation and identification of active actinomycetes.</title>
        <authorList>
            <person name="Yu B."/>
        </authorList>
    </citation>
    <scope>NUCLEOTIDE SEQUENCE</scope>
    <source>
        <strain evidence="6">NEAU-YB345</strain>
    </source>
</reference>
<keyword evidence="3" id="KW-0804">Transcription</keyword>
<dbReference type="Pfam" id="PF14246">
    <property type="entry name" value="TetR_C_7"/>
    <property type="match status" value="1"/>
</dbReference>
<dbReference type="InterPro" id="IPR050109">
    <property type="entry name" value="HTH-type_TetR-like_transc_reg"/>
</dbReference>
<dbReference type="FunFam" id="1.10.10.60:FF:000141">
    <property type="entry name" value="TetR family transcriptional regulator"/>
    <property type="match status" value="1"/>
</dbReference>
<name>A0A931B2W1_9ACTN</name>
<keyword evidence="2 4" id="KW-0238">DNA-binding</keyword>
<dbReference type="PANTHER" id="PTHR30055">
    <property type="entry name" value="HTH-TYPE TRANSCRIPTIONAL REGULATOR RUTR"/>
    <property type="match status" value="1"/>
</dbReference>
<dbReference type="SUPFAM" id="SSF46689">
    <property type="entry name" value="Homeodomain-like"/>
    <property type="match status" value="1"/>
</dbReference>
<evidence type="ECO:0000313" key="6">
    <source>
        <dbReference type="EMBL" id="MBF9069283.1"/>
    </source>
</evidence>
<dbReference type="GO" id="GO:0045892">
    <property type="term" value="P:negative regulation of DNA-templated transcription"/>
    <property type="evidence" value="ECO:0007669"/>
    <property type="project" value="UniProtKB-ARBA"/>
</dbReference>
<organism evidence="6 7">
    <name type="scientific">Streptacidiphilus fuscans</name>
    <dbReference type="NCBI Taxonomy" id="2789292"/>
    <lineage>
        <taxon>Bacteria</taxon>
        <taxon>Bacillati</taxon>
        <taxon>Actinomycetota</taxon>
        <taxon>Actinomycetes</taxon>
        <taxon>Kitasatosporales</taxon>
        <taxon>Streptomycetaceae</taxon>
        <taxon>Streptacidiphilus</taxon>
    </lineage>
</organism>
<feature type="DNA-binding region" description="H-T-H motif" evidence="4">
    <location>
        <begin position="30"/>
        <end position="49"/>
    </location>
</feature>
<evidence type="ECO:0000256" key="1">
    <source>
        <dbReference type="ARBA" id="ARBA00023015"/>
    </source>
</evidence>
<keyword evidence="7" id="KW-1185">Reference proteome</keyword>
<dbReference type="InterPro" id="IPR009057">
    <property type="entry name" value="Homeodomain-like_sf"/>
</dbReference>
<dbReference type="Gene3D" id="1.10.357.10">
    <property type="entry name" value="Tetracycline Repressor, domain 2"/>
    <property type="match status" value="1"/>
</dbReference>
<dbReference type="EMBL" id="JADPRT010000005">
    <property type="protein sequence ID" value="MBF9069283.1"/>
    <property type="molecule type" value="Genomic_DNA"/>
</dbReference>
<evidence type="ECO:0000256" key="2">
    <source>
        <dbReference type="ARBA" id="ARBA00023125"/>
    </source>
</evidence>
<dbReference type="AlphaFoldDB" id="A0A931B2W1"/>
<protein>
    <submittedName>
        <fullName evidence="6">TetR/AcrR family transcriptional regulator</fullName>
    </submittedName>
</protein>